<evidence type="ECO:0000256" key="2">
    <source>
        <dbReference type="PROSITE-ProRule" id="PRU00176"/>
    </source>
</evidence>
<reference evidence="6" key="1">
    <citation type="submission" date="2016-06" db="EMBL/GenBank/DDBJ databases">
        <title>Parallel loss of symbiosis genes in relatives of nitrogen-fixing non-legume Parasponia.</title>
        <authorList>
            <person name="Van Velzen R."/>
            <person name="Holmer R."/>
            <person name="Bu F."/>
            <person name="Rutten L."/>
            <person name="Van Zeijl A."/>
            <person name="Liu W."/>
            <person name="Santuari L."/>
            <person name="Cao Q."/>
            <person name="Sharma T."/>
            <person name="Shen D."/>
            <person name="Roswanjaya Y."/>
            <person name="Wardhani T."/>
            <person name="Kalhor M.S."/>
            <person name="Jansen J."/>
            <person name="Van den Hoogen J."/>
            <person name="Gungor B."/>
            <person name="Hartog M."/>
            <person name="Hontelez J."/>
            <person name="Verver J."/>
            <person name="Yang W.-C."/>
            <person name="Schijlen E."/>
            <person name="Repin R."/>
            <person name="Schilthuizen M."/>
            <person name="Schranz E."/>
            <person name="Heidstra R."/>
            <person name="Miyata K."/>
            <person name="Fedorova E."/>
            <person name="Kohlen W."/>
            <person name="Bisseling T."/>
            <person name="Smit S."/>
            <person name="Geurts R."/>
        </authorList>
    </citation>
    <scope>NUCLEOTIDE SEQUENCE [LARGE SCALE GENOMIC DNA]</scope>
    <source>
        <strain evidence="6">cv. RG33-2</strain>
    </source>
</reference>
<dbReference type="EMBL" id="JXTC01000110">
    <property type="protein sequence ID" value="PON88013.1"/>
    <property type="molecule type" value="Genomic_DNA"/>
</dbReference>
<feature type="region of interest" description="Disordered" evidence="3">
    <location>
        <begin position="1"/>
        <end position="58"/>
    </location>
</feature>
<comment type="caution">
    <text evidence="5">The sequence shown here is derived from an EMBL/GenBank/DDBJ whole genome shotgun (WGS) entry which is preliminary data.</text>
</comment>
<dbReference type="AlphaFoldDB" id="A0A2P5ER49"/>
<dbReference type="InParanoid" id="A0A2P5ER49"/>
<dbReference type="InterPro" id="IPR000504">
    <property type="entry name" value="RRM_dom"/>
</dbReference>
<evidence type="ECO:0000259" key="4">
    <source>
        <dbReference type="PROSITE" id="PS50102"/>
    </source>
</evidence>
<name>A0A2P5ER49_TREOI</name>
<dbReference type="GO" id="GO:0003723">
    <property type="term" value="F:RNA binding"/>
    <property type="evidence" value="ECO:0007669"/>
    <property type="project" value="UniProtKB-UniRule"/>
</dbReference>
<feature type="compositionally biased region" description="Basic and acidic residues" evidence="3">
    <location>
        <begin position="12"/>
        <end position="29"/>
    </location>
</feature>
<feature type="compositionally biased region" description="Gly residues" evidence="3">
    <location>
        <begin position="1"/>
        <end position="11"/>
    </location>
</feature>
<dbReference type="OrthoDB" id="439808at2759"/>
<evidence type="ECO:0000313" key="5">
    <source>
        <dbReference type="EMBL" id="PON88013.1"/>
    </source>
</evidence>
<sequence>MMGGGGGGGAGGRDRFRRDYQPRMEERSITHSGSGHGGRFGNSGRTGGGGGGRFHGKSNAPVPPSRHLWVGNLAHGLGESELTHHFLRFGDLESVAFQPRRSYAFLNFVREEDAIDAIEALQGFPLAGNPLRIEFAKAVSLVLPNLLFSCFVISLYCTDDISSICVCLYISCAESKATNSIVDSC</sequence>
<dbReference type="Proteomes" id="UP000237000">
    <property type="component" value="Unassembled WGS sequence"/>
</dbReference>
<keyword evidence="6" id="KW-1185">Reference proteome</keyword>
<dbReference type="InterPro" id="IPR012677">
    <property type="entry name" value="Nucleotide-bd_a/b_plait_sf"/>
</dbReference>
<dbReference type="SUPFAM" id="SSF54928">
    <property type="entry name" value="RNA-binding domain, RBD"/>
    <property type="match status" value="1"/>
</dbReference>
<evidence type="ECO:0000256" key="1">
    <source>
        <dbReference type="ARBA" id="ARBA00022884"/>
    </source>
</evidence>
<accession>A0A2P5ER49</accession>
<evidence type="ECO:0000313" key="6">
    <source>
        <dbReference type="Proteomes" id="UP000237000"/>
    </source>
</evidence>
<proteinExistence type="predicted"/>
<organism evidence="5 6">
    <name type="scientific">Trema orientale</name>
    <name type="common">Charcoal tree</name>
    <name type="synonym">Celtis orientalis</name>
    <dbReference type="NCBI Taxonomy" id="63057"/>
    <lineage>
        <taxon>Eukaryota</taxon>
        <taxon>Viridiplantae</taxon>
        <taxon>Streptophyta</taxon>
        <taxon>Embryophyta</taxon>
        <taxon>Tracheophyta</taxon>
        <taxon>Spermatophyta</taxon>
        <taxon>Magnoliopsida</taxon>
        <taxon>eudicotyledons</taxon>
        <taxon>Gunneridae</taxon>
        <taxon>Pentapetalae</taxon>
        <taxon>rosids</taxon>
        <taxon>fabids</taxon>
        <taxon>Rosales</taxon>
        <taxon>Cannabaceae</taxon>
        <taxon>Trema</taxon>
    </lineage>
</organism>
<dbReference type="SMART" id="SM00360">
    <property type="entry name" value="RRM"/>
    <property type="match status" value="1"/>
</dbReference>
<evidence type="ECO:0000256" key="3">
    <source>
        <dbReference type="SAM" id="MobiDB-lite"/>
    </source>
</evidence>
<dbReference type="Pfam" id="PF00076">
    <property type="entry name" value="RRM_1"/>
    <property type="match status" value="1"/>
</dbReference>
<dbReference type="PANTHER" id="PTHR23189">
    <property type="entry name" value="RNA RECOGNITION MOTIF-CONTAINING"/>
    <property type="match status" value="1"/>
</dbReference>
<gene>
    <name evidence="5" type="ORF">TorRG33x02_162150</name>
</gene>
<dbReference type="InterPro" id="IPR035979">
    <property type="entry name" value="RBD_domain_sf"/>
</dbReference>
<dbReference type="CDD" id="cd00590">
    <property type="entry name" value="RRM_SF"/>
    <property type="match status" value="1"/>
</dbReference>
<protein>
    <submittedName>
        <fullName evidence="5">Splicing factor-like protein</fullName>
    </submittedName>
</protein>
<dbReference type="PROSITE" id="PS50102">
    <property type="entry name" value="RRM"/>
    <property type="match status" value="1"/>
</dbReference>
<dbReference type="STRING" id="63057.A0A2P5ER49"/>
<keyword evidence="1 2" id="KW-0694">RNA-binding</keyword>
<dbReference type="Gene3D" id="3.30.70.330">
    <property type="match status" value="1"/>
</dbReference>
<feature type="compositionally biased region" description="Gly residues" evidence="3">
    <location>
        <begin position="34"/>
        <end position="53"/>
    </location>
</feature>
<feature type="domain" description="RRM" evidence="4">
    <location>
        <begin position="66"/>
        <end position="138"/>
    </location>
</feature>